<dbReference type="InterPro" id="IPR028427">
    <property type="entry name" value="Met_Sox_Rdtase_MsrB"/>
</dbReference>
<accession>A0A4R1GGX4</accession>
<dbReference type="AlphaFoldDB" id="A0A4R1GGX4"/>
<keyword evidence="5" id="KW-0560">Oxidoreductase</keyword>
<dbReference type="Pfam" id="PF01641">
    <property type="entry name" value="SelR"/>
    <property type="match status" value="1"/>
</dbReference>
<organism evidence="8 9">
    <name type="scientific">Phorcysia thermohydrogeniphila</name>
    <dbReference type="NCBI Taxonomy" id="936138"/>
    <lineage>
        <taxon>Bacteria</taxon>
        <taxon>Pseudomonadati</taxon>
        <taxon>Aquificota</taxon>
        <taxon>Aquificia</taxon>
        <taxon>Desulfurobacteriales</taxon>
        <taxon>Desulfurobacteriaceae</taxon>
        <taxon>Phorcysia</taxon>
    </lineage>
</organism>
<reference evidence="8 9" key="1">
    <citation type="submission" date="2019-03" db="EMBL/GenBank/DDBJ databases">
        <title>Genomic Encyclopedia of Archaeal and Bacterial Type Strains, Phase II (KMG-II): from individual species to whole genera.</title>
        <authorList>
            <person name="Goeker M."/>
        </authorList>
    </citation>
    <scope>NUCLEOTIDE SEQUENCE [LARGE SCALE GENOMIC DNA]</scope>
    <source>
        <strain evidence="8 9">DSM 24425</strain>
    </source>
</reference>
<comment type="caution">
    <text evidence="8">The sequence shown here is derived from an EMBL/GenBank/DDBJ whole genome shotgun (WGS) entry which is preliminary data.</text>
</comment>
<dbReference type="InterPro" id="IPR002579">
    <property type="entry name" value="Met_Sox_Rdtase_MsrB_dom"/>
</dbReference>
<keyword evidence="9" id="KW-1185">Reference proteome</keyword>
<dbReference type="SUPFAM" id="SSF51316">
    <property type="entry name" value="Mss4-like"/>
    <property type="match status" value="1"/>
</dbReference>
<dbReference type="PANTHER" id="PTHR46081">
    <property type="entry name" value="PEPTIDE METHIONINE SULFOXIDE REDUCTASE 2"/>
    <property type="match status" value="1"/>
</dbReference>
<evidence type="ECO:0000313" key="9">
    <source>
        <dbReference type="Proteomes" id="UP000295777"/>
    </source>
</evidence>
<evidence type="ECO:0000313" key="8">
    <source>
        <dbReference type="EMBL" id="TCK06213.1"/>
    </source>
</evidence>
<dbReference type="EC" id="1.8.4.12" evidence="2"/>
<evidence type="ECO:0000259" key="7">
    <source>
        <dbReference type="PROSITE" id="PS51790"/>
    </source>
</evidence>
<comment type="catalytic activity">
    <reaction evidence="6">
        <text>L-methionyl-[protein] + [thioredoxin]-disulfide + H2O = L-methionyl-(R)-S-oxide-[protein] + [thioredoxin]-dithiol</text>
        <dbReference type="Rhea" id="RHEA:24164"/>
        <dbReference type="Rhea" id="RHEA-COMP:10698"/>
        <dbReference type="Rhea" id="RHEA-COMP:10700"/>
        <dbReference type="Rhea" id="RHEA-COMP:12313"/>
        <dbReference type="Rhea" id="RHEA-COMP:12314"/>
        <dbReference type="ChEBI" id="CHEBI:15377"/>
        <dbReference type="ChEBI" id="CHEBI:16044"/>
        <dbReference type="ChEBI" id="CHEBI:29950"/>
        <dbReference type="ChEBI" id="CHEBI:45764"/>
        <dbReference type="ChEBI" id="CHEBI:50058"/>
        <dbReference type="EC" id="1.8.4.12"/>
    </reaction>
</comment>
<dbReference type="GO" id="GO:0006979">
    <property type="term" value="P:response to oxidative stress"/>
    <property type="evidence" value="ECO:0007669"/>
    <property type="project" value="InterPro"/>
</dbReference>
<dbReference type="OrthoDB" id="4174719at2"/>
<dbReference type="PROSITE" id="PS51790">
    <property type="entry name" value="MSRB"/>
    <property type="match status" value="1"/>
</dbReference>
<comment type="cofactor">
    <cofactor evidence="1">
        <name>Zn(2+)</name>
        <dbReference type="ChEBI" id="CHEBI:29105"/>
    </cofactor>
</comment>
<gene>
    <name evidence="8" type="ORF">CLV27_0014</name>
</gene>
<keyword evidence="3" id="KW-0479">Metal-binding</keyword>
<feature type="domain" description="MsrB" evidence="7">
    <location>
        <begin position="4"/>
        <end position="125"/>
    </location>
</feature>
<dbReference type="PANTHER" id="PTHR46081:SF8">
    <property type="entry name" value="PEPTIDE METHIONINE SULFOXIDE REDUCTASE 2"/>
    <property type="match status" value="1"/>
</dbReference>
<dbReference type="EMBL" id="SMFV01000001">
    <property type="protein sequence ID" value="TCK06213.1"/>
    <property type="molecule type" value="Genomic_DNA"/>
</dbReference>
<sequence length="129" mass="15133">MEIKKFNDEHLTEFEKWVILRKGTEPPFTGKYWNHFEEGTYHCKRCGTPLFKSEHKFLCYSGWPSFDACIEGTVREIPEEFPDDRIEIVCANCGAHLGHVFYGEGFTEKNRRYCVNSVSLKFVPKEKSK</sequence>
<evidence type="ECO:0000256" key="5">
    <source>
        <dbReference type="ARBA" id="ARBA00023002"/>
    </source>
</evidence>
<name>A0A4R1GGX4_9BACT</name>
<evidence type="ECO:0000256" key="3">
    <source>
        <dbReference type="ARBA" id="ARBA00022723"/>
    </source>
</evidence>
<protein>
    <recommendedName>
        <fullName evidence="2">peptide-methionine (R)-S-oxide reductase</fullName>
        <ecNumber evidence="2">1.8.4.12</ecNumber>
    </recommendedName>
</protein>
<dbReference type="Proteomes" id="UP000295777">
    <property type="component" value="Unassembled WGS sequence"/>
</dbReference>
<proteinExistence type="predicted"/>
<evidence type="ECO:0000256" key="4">
    <source>
        <dbReference type="ARBA" id="ARBA00022833"/>
    </source>
</evidence>
<dbReference type="Gene3D" id="2.170.150.20">
    <property type="entry name" value="Peptide methionine sulfoxide reductase"/>
    <property type="match status" value="1"/>
</dbReference>
<dbReference type="InterPro" id="IPR011057">
    <property type="entry name" value="Mss4-like_sf"/>
</dbReference>
<evidence type="ECO:0000256" key="6">
    <source>
        <dbReference type="ARBA" id="ARBA00048488"/>
    </source>
</evidence>
<dbReference type="GO" id="GO:0046872">
    <property type="term" value="F:metal ion binding"/>
    <property type="evidence" value="ECO:0007669"/>
    <property type="project" value="UniProtKB-KW"/>
</dbReference>
<dbReference type="GO" id="GO:0033743">
    <property type="term" value="F:peptide-methionine (R)-S-oxide reductase activity"/>
    <property type="evidence" value="ECO:0007669"/>
    <property type="project" value="UniProtKB-EC"/>
</dbReference>
<keyword evidence="4" id="KW-0862">Zinc</keyword>
<dbReference type="RefSeq" id="WP_132524546.1">
    <property type="nucleotide sequence ID" value="NZ_SMFV01000001.1"/>
</dbReference>
<evidence type="ECO:0000256" key="1">
    <source>
        <dbReference type="ARBA" id="ARBA00001947"/>
    </source>
</evidence>
<dbReference type="NCBIfam" id="TIGR00357">
    <property type="entry name" value="peptide-methionine (R)-S-oxide reductase MsrB"/>
    <property type="match status" value="1"/>
</dbReference>
<dbReference type="GO" id="GO:0030091">
    <property type="term" value="P:protein repair"/>
    <property type="evidence" value="ECO:0007669"/>
    <property type="project" value="InterPro"/>
</dbReference>
<evidence type="ECO:0000256" key="2">
    <source>
        <dbReference type="ARBA" id="ARBA00012499"/>
    </source>
</evidence>